<feature type="compositionally biased region" description="Acidic residues" evidence="8">
    <location>
        <begin position="1476"/>
        <end position="1487"/>
    </location>
</feature>
<dbReference type="STRING" id="312017.Q23PX4"/>
<feature type="region of interest" description="Disordered" evidence="8">
    <location>
        <begin position="1387"/>
        <end position="1411"/>
    </location>
</feature>
<dbReference type="GO" id="GO:0005524">
    <property type="term" value="F:ATP binding"/>
    <property type="evidence" value="ECO:0007669"/>
    <property type="project" value="UniProtKB-UniRule"/>
</dbReference>
<feature type="compositionally biased region" description="Low complexity" evidence="8">
    <location>
        <begin position="76"/>
        <end position="86"/>
    </location>
</feature>
<dbReference type="EMBL" id="GG662650">
    <property type="protein sequence ID" value="EAR98561.2"/>
    <property type="molecule type" value="Genomic_DNA"/>
</dbReference>
<evidence type="ECO:0000256" key="8">
    <source>
        <dbReference type="SAM" id="MobiDB-lite"/>
    </source>
</evidence>
<dbReference type="Proteomes" id="UP000009168">
    <property type="component" value="Unassembled WGS sequence"/>
</dbReference>
<organism evidence="10 11">
    <name type="scientific">Tetrahymena thermophila (strain SB210)</name>
    <dbReference type="NCBI Taxonomy" id="312017"/>
    <lineage>
        <taxon>Eukaryota</taxon>
        <taxon>Sar</taxon>
        <taxon>Alveolata</taxon>
        <taxon>Ciliophora</taxon>
        <taxon>Intramacronucleata</taxon>
        <taxon>Oligohymenophorea</taxon>
        <taxon>Hymenostomatida</taxon>
        <taxon>Tetrahymenina</taxon>
        <taxon>Tetrahymenidae</taxon>
        <taxon>Tetrahymena</taxon>
    </lineage>
</organism>
<reference evidence="11" key="1">
    <citation type="journal article" date="2006" name="PLoS Biol.">
        <title>Macronuclear genome sequence of the ciliate Tetrahymena thermophila, a model eukaryote.</title>
        <authorList>
            <person name="Eisen J.A."/>
            <person name="Coyne R.S."/>
            <person name="Wu M."/>
            <person name="Wu D."/>
            <person name="Thiagarajan M."/>
            <person name="Wortman J.R."/>
            <person name="Badger J.H."/>
            <person name="Ren Q."/>
            <person name="Amedeo P."/>
            <person name="Jones K.M."/>
            <person name="Tallon L.J."/>
            <person name="Delcher A.L."/>
            <person name="Salzberg S.L."/>
            <person name="Silva J.C."/>
            <person name="Haas B.J."/>
            <person name="Majoros W.H."/>
            <person name="Farzad M."/>
            <person name="Carlton J.M."/>
            <person name="Smith R.K. Jr."/>
            <person name="Garg J."/>
            <person name="Pearlman R.E."/>
            <person name="Karrer K.M."/>
            <person name="Sun L."/>
            <person name="Manning G."/>
            <person name="Elde N.C."/>
            <person name="Turkewitz A.P."/>
            <person name="Asai D.J."/>
            <person name="Wilkes D.E."/>
            <person name="Wang Y."/>
            <person name="Cai H."/>
            <person name="Collins K."/>
            <person name="Stewart B.A."/>
            <person name="Lee S.R."/>
            <person name="Wilamowska K."/>
            <person name="Weinberg Z."/>
            <person name="Ruzzo W.L."/>
            <person name="Wloga D."/>
            <person name="Gaertig J."/>
            <person name="Frankel J."/>
            <person name="Tsao C.-C."/>
            <person name="Gorovsky M.A."/>
            <person name="Keeling P.J."/>
            <person name="Waller R.F."/>
            <person name="Patron N.J."/>
            <person name="Cherry J.M."/>
            <person name="Stover N.A."/>
            <person name="Krieger C.J."/>
            <person name="del Toro C."/>
            <person name="Ryder H.F."/>
            <person name="Williamson S.C."/>
            <person name="Barbeau R.A."/>
            <person name="Hamilton E.P."/>
            <person name="Orias E."/>
        </authorList>
    </citation>
    <scope>NUCLEOTIDE SEQUENCE [LARGE SCALE GENOMIC DNA]</scope>
    <source>
        <strain evidence="11">SB210</strain>
    </source>
</reference>
<evidence type="ECO:0000259" key="9">
    <source>
        <dbReference type="PROSITE" id="PS50011"/>
    </source>
</evidence>
<feature type="compositionally biased region" description="Polar residues" evidence="8">
    <location>
        <begin position="691"/>
        <end position="703"/>
    </location>
</feature>
<sequence length="1633" mass="187093">MSQGPPQSLMMGSPVFLGNGKHSGSSSALGLQTQPHTSTQKKNQHNQLMIHGAQSEKRLNKIKFNGNGNSIGETTQNSASSISYNQSNQNQAPFLQPISQDKNQQYQMYPLNNTNSNQSGTINYNEPREYYLQLQVGNHAQQQQREASNEMINLNGSQNNTAQFQNLNINNNLSNLNMNSIQNGNQQVQSLVLKQLSNSRNNSSQKHLINQKKQRADSQQNLKTRLSNQNISSNVQLNSSQKKNQAGLGISFNNQGTGNQYLWKNGLHKSFLSTQVPSGNSITSYNGNQVGSALSTQKAAHQLTNLQPLSNSQQSVNPMHQSVNLNNQSGNPQQHMLMSQQNTNTHQQMVLNLMIQQQQQQHDSPQQHQQQQNQLQQQQISLQGIQQLISKTNQGKGIQLGKSSGIPQSNRNNDLRSSYDQIQTQKNSIIISRNNHSNNENMKLMNDFQIYTPQNNLLANNENYNQASNINSTNLPSTTSNSKQNPFYNNTATKNNGANSSIRLNSASKTNSRGTVSGTFNTTSHSNLLMGINKGLTINNQEDSRRQNSAPKQQNFNIHTFNQQRNFNLKTEPSTVPISAVQNMSSLQQGVLGSQQKLYTYEGSLNQSKANQNFIKIEQSNEENIYNLQFQNQIQSSSIKNGIAQQPYNLNTIDNQSSQDTASQMSKQTNSSKQGNLSQRNGSKEQKDKQTAQSLSKQNTTEQLSKEQLDQEESLILNKQKIIQIYQQQQQKKKMSILEKALKEEDSDNDEDEIQLDLNEKYKQKVKKTQDSDRNCQINLKYKNETIHYEFRTKEKNVEWLFNFILRRLYYYEKNVLKNEDEENITQSLQQIVSFVSSSQNIAVTYYLTQKKRPISIFNNKCMHIQPLYYDFNLDTIDNTFQYREVGLESFHLIRCIGLGGFSRVYLVQKKDTGKMFALKLIDKKFIIENKKEVIVQNERNIMASIAHPFLLKLEYSFESKSYLGFCMEYCAGGELFYHLRRIKRMSEEMARFYFVEICLGIDYLHKRHIIYRDIKPENILLDLDGHVRIGDFGLSKPDMDINEHAYSFCGSPEYMAPEMLMKVGHTYTVDFYCLGALLYELVTGLPPFYSHDTDAIYQRILSEDLDFPDHVELSIELKNLLKGLLAKHPQNRLGIKNGIRDILAHSWFKPIKIGDVLEKLIEPPLKPNVLGFNFDEDEFNQGEKEFRKKLLNCQVGQDEEHLPKIFEEFYFDSNLNRIKKQKQLQLQQLKQQREQQQLQNQKLLQQQQQQKQQQNLIFQIQQQQLKHSQQQKILQQLNSQPSTTQGSYEMNNFVQRKGSSSNNQTQISQMTLNQTNSSPYTKLDTEGSLPLQQLNSHLLTQTGMMRHNTEVSDSNNTYQNNNGKVQNENQIYQQYLWQQAQVNNNFNKPTHMKQSNSLGQKQKSSKLVSKQHLKANSAMKLQTNNFMNNFSHTSQQSHLLLQQHHQQQPLQVQQSNNHYQQQNQQNNKRLKTEEMEYNEENSDQQEDQAYYNSSNRILTDINRRSRALVKINGTKSNQLQKNPSSKQFSSSSSKSSLQNQQHGLQQHSIVISNLNSYGKNLGNSGQINFGGIQGINLNGQQISAQQYNSQTGNQTQQVNGVNANLSPTKNIIINNTAVSTKIYNPLDFIYQN</sequence>
<evidence type="ECO:0000256" key="1">
    <source>
        <dbReference type="ARBA" id="ARBA00022527"/>
    </source>
</evidence>
<evidence type="ECO:0000256" key="7">
    <source>
        <dbReference type="SAM" id="Coils"/>
    </source>
</evidence>
<evidence type="ECO:0000256" key="6">
    <source>
        <dbReference type="PROSITE-ProRule" id="PRU10141"/>
    </source>
</evidence>
<dbReference type="CDD" id="cd05123">
    <property type="entry name" value="STKc_AGC"/>
    <property type="match status" value="1"/>
</dbReference>
<feature type="compositionally biased region" description="Low complexity" evidence="8">
    <location>
        <begin position="1435"/>
        <end position="1468"/>
    </location>
</feature>
<dbReference type="KEGG" id="tet:TTHERM_00463090"/>
<keyword evidence="7" id="KW-0175">Coiled coil</keyword>
<feature type="coiled-coil region" evidence="7">
    <location>
        <begin position="1213"/>
        <end position="1281"/>
    </location>
</feature>
<feature type="compositionally biased region" description="Polar residues" evidence="8">
    <location>
        <begin position="653"/>
        <end position="681"/>
    </location>
</feature>
<feature type="region of interest" description="Disordered" evidence="8">
    <location>
        <begin position="310"/>
        <end position="335"/>
    </location>
</feature>
<keyword evidence="1" id="KW-0723">Serine/threonine-protein kinase</keyword>
<evidence type="ECO:0000256" key="4">
    <source>
        <dbReference type="ARBA" id="ARBA00022777"/>
    </source>
</evidence>
<dbReference type="InterPro" id="IPR017441">
    <property type="entry name" value="Protein_kinase_ATP_BS"/>
</dbReference>
<dbReference type="SUPFAM" id="SSF56112">
    <property type="entry name" value="Protein kinase-like (PK-like)"/>
    <property type="match status" value="1"/>
</dbReference>
<dbReference type="OrthoDB" id="10575737at2759"/>
<dbReference type="InterPro" id="IPR000719">
    <property type="entry name" value="Prot_kinase_dom"/>
</dbReference>
<name>Q23PX4_TETTS</name>
<dbReference type="PROSITE" id="PS00107">
    <property type="entry name" value="PROTEIN_KINASE_ATP"/>
    <property type="match status" value="1"/>
</dbReference>
<keyword evidence="2" id="KW-0808">Transferase</keyword>
<feature type="region of interest" description="Disordered" evidence="8">
    <location>
        <begin position="356"/>
        <end position="375"/>
    </location>
</feature>
<evidence type="ECO:0000313" key="11">
    <source>
        <dbReference type="Proteomes" id="UP000009168"/>
    </source>
</evidence>
<dbReference type="InterPro" id="IPR008271">
    <property type="entry name" value="Ser/Thr_kinase_AS"/>
</dbReference>
<dbReference type="Gene3D" id="1.10.510.10">
    <property type="entry name" value="Transferase(Phosphotransferase) domain 1"/>
    <property type="match status" value="1"/>
</dbReference>
<feature type="compositionally biased region" description="Low complexity" evidence="8">
    <location>
        <begin position="1521"/>
        <end position="1542"/>
    </location>
</feature>
<feature type="region of interest" description="Disordered" evidence="8">
    <location>
        <begin position="1435"/>
        <end position="1498"/>
    </location>
</feature>
<feature type="compositionally biased region" description="Polar residues" evidence="8">
    <location>
        <begin position="22"/>
        <end position="44"/>
    </location>
</feature>
<keyword evidence="4 10" id="KW-0418">Kinase</keyword>
<dbReference type="InterPro" id="IPR011009">
    <property type="entry name" value="Kinase-like_dom_sf"/>
</dbReference>
<evidence type="ECO:0000256" key="5">
    <source>
        <dbReference type="ARBA" id="ARBA00022840"/>
    </source>
</evidence>
<feature type="compositionally biased region" description="Low complexity" evidence="8">
    <location>
        <begin position="1394"/>
        <end position="1411"/>
    </location>
</feature>
<dbReference type="FunFam" id="1.10.510.10:FF:000008">
    <property type="entry name" value="Non-specific serine/threonine protein kinase"/>
    <property type="match status" value="1"/>
</dbReference>
<feature type="region of interest" description="Disordered" evidence="8">
    <location>
        <begin position="653"/>
        <end position="706"/>
    </location>
</feature>
<feature type="region of interest" description="Disordered" evidence="8">
    <location>
        <begin position="1"/>
        <end position="44"/>
    </location>
</feature>
<dbReference type="Gene3D" id="3.30.200.20">
    <property type="entry name" value="Phosphorylase Kinase, domain 1"/>
    <property type="match status" value="1"/>
</dbReference>
<dbReference type="SMART" id="SM00220">
    <property type="entry name" value="S_TKc"/>
    <property type="match status" value="1"/>
</dbReference>
<dbReference type="eggNOG" id="KOG0598">
    <property type="taxonomic scope" value="Eukaryota"/>
</dbReference>
<keyword evidence="3 6" id="KW-0547">Nucleotide-binding</keyword>
<feature type="region of interest" description="Disordered" evidence="8">
    <location>
        <begin position="396"/>
        <end position="415"/>
    </location>
</feature>
<evidence type="ECO:0000256" key="2">
    <source>
        <dbReference type="ARBA" id="ARBA00022679"/>
    </source>
</evidence>
<dbReference type="PANTHER" id="PTHR24353:SF110">
    <property type="entry name" value="DEVELOPMENTALLY-REGULATED PROTEIN KINASE 1"/>
    <property type="match status" value="1"/>
</dbReference>
<dbReference type="PANTHER" id="PTHR24353">
    <property type="entry name" value="CYCLIC NUCLEOTIDE-DEPENDENT PROTEIN KINASE"/>
    <property type="match status" value="1"/>
</dbReference>
<keyword evidence="5 6" id="KW-0067">ATP-binding</keyword>
<evidence type="ECO:0000313" key="10">
    <source>
        <dbReference type="EMBL" id="EAR98561.2"/>
    </source>
</evidence>
<evidence type="ECO:0000256" key="3">
    <source>
        <dbReference type="ARBA" id="ARBA00022741"/>
    </source>
</evidence>
<accession>Q23PX4</accession>
<feature type="region of interest" description="Disordered" evidence="8">
    <location>
        <begin position="1513"/>
        <end position="1545"/>
    </location>
</feature>
<proteinExistence type="predicted"/>
<keyword evidence="11" id="KW-1185">Reference proteome</keyword>
<dbReference type="GeneID" id="7845178"/>
<dbReference type="GO" id="GO:0004691">
    <property type="term" value="F:cAMP-dependent protein kinase activity"/>
    <property type="evidence" value="ECO:0007669"/>
    <property type="project" value="TreeGrafter"/>
</dbReference>
<feature type="region of interest" description="Disordered" evidence="8">
    <location>
        <begin position="63"/>
        <end position="86"/>
    </location>
</feature>
<dbReference type="InterPro" id="IPR045270">
    <property type="entry name" value="STKc_AGC"/>
</dbReference>
<feature type="binding site" evidence="6">
    <location>
        <position position="920"/>
    </location>
    <ligand>
        <name>ATP</name>
        <dbReference type="ChEBI" id="CHEBI:30616"/>
    </ligand>
</feature>
<feature type="region of interest" description="Disordered" evidence="8">
    <location>
        <begin position="477"/>
        <end position="522"/>
    </location>
</feature>
<protein>
    <submittedName>
        <fullName evidence="10">Serine/Threonine kinase domain protein</fullName>
    </submittedName>
</protein>
<dbReference type="PROSITE" id="PS00108">
    <property type="entry name" value="PROTEIN_KINASE_ST"/>
    <property type="match status" value="1"/>
</dbReference>
<feature type="domain" description="Protein kinase" evidence="9">
    <location>
        <begin position="891"/>
        <end position="1149"/>
    </location>
</feature>
<dbReference type="PROSITE" id="PS50011">
    <property type="entry name" value="PROTEIN_KINASE_DOM"/>
    <property type="match status" value="1"/>
</dbReference>
<dbReference type="GO" id="GO:0005829">
    <property type="term" value="C:cytosol"/>
    <property type="evidence" value="ECO:0007669"/>
    <property type="project" value="TreeGrafter"/>
</dbReference>
<dbReference type="RefSeq" id="XP_001018806.2">
    <property type="nucleotide sequence ID" value="XM_001018806.2"/>
</dbReference>
<dbReference type="Pfam" id="PF00069">
    <property type="entry name" value="Pkinase"/>
    <property type="match status" value="1"/>
</dbReference>
<dbReference type="InParanoid" id="Q23PX4"/>
<feature type="compositionally biased region" description="Polar residues" evidence="8">
    <location>
        <begin position="66"/>
        <end position="75"/>
    </location>
</feature>
<feature type="compositionally biased region" description="Polar residues" evidence="8">
    <location>
        <begin position="483"/>
        <end position="522"/>
    </location>
</feature>
<dbReference type="GO" id="GO:0005952">
    <property type="term" value="C:cAMP-dependent protein kinase complex"/>
    <property type="evidence" value="ECO:0007669"/>
    <property type="project" value="TreeGrafter"/>
</dbReference>
<gene>
    <name evidence="10" type="ORF">TTHERM_00463090</name>
</gene>
<feature type="region of interest" description="Disordered" evidence="8">
    <location>
        <begin position="199"/>
        <end position="219"/>
    </location>
</feature>
<dbReference type="HOGENOM" id="CLU_240746_0_0_1"/>